<reference evidence="1 2" key="1">
    <citation type="submission" date="2024-09" db="EMBL/GenBank/DDBJ databases">
        <authorList>
            <person name="Sun Q."/>
            <person name="Mori K."/>
        </authorList>
    </citation>
    <scope>NUCLEOTIDE SEQUENCE [LARGE SCALE GENOMIC DNA]</scope>
    <source>
        <strain evidence="1 2">TBRC 0563</strain>
    </source>
</reference>
<proteinExistence type="predicted"/>
<accession>A0ABV5YXT5</accession>
<dbReference type="RefSeq" id="WP_378213071.1">
    <property type="nucleotide sequence ID" value="NZ_JBHLZP010000840.1"/>
</dbReference>
<gene>
    <name evidence="1" type="ORF">ACFFNX_47805</name>
</gene>
<comment type="caution">
    <text evidence="1">The sequence shown here is derived from an EMBL/GenBank/DDBJ whole genome shotgun (WGS) entry which is preliminary data.</text>
</comment>
<sequence length="104" mass="11658">MARRWETELERATGGEHRDVQAFDRLKELAERLPIGAKVIHRSTPDLGIGEVTGGHRVTEHYGPDDTYTGDQVTVYFPGHGESAWVAYYIGRADGEHEEPGPKR</sequence>
<organism evidence="1 2">
    <name type="scientific">Actinoallomurus acaciae</name>
    <dbReference type="NCBI Taxonomy" id="502577"/>
    <lineage>
        <taxon>Bacteria</taxon>
        <taxon>Bacillati</taxon>
        <taxon>Actinomycetota</taxon>
        <taxon>Actinomycetes</taxon>
        <taxon>Streptosporangiales</taxon>
        <taxon>Thermomonosporaceae</taxon>
        <taxon>Actinoallomurus</taxon>
    </lineage>
</organism>
<name>A0ABV5YXT5_9ACTN</name>
<evidence type="ECO:0000313" key="2">
    <source>
        <dbReference type="Proteomes" id="UP001589627"/>
    </source>
</evidence>
<protein>
    <submittedName>
        <fullName evidence="1">Uncharacterized protein</fullName>
    </submittedName>
</protein>
<keyword evidence="2" id="KW-1185">Reference proteome</keyword>
<dbReference type="Proteomes" id="UP001589627">
    <property type="component" value="Unassembled WGS sequence"/>
</dbReference>
<dbReference type="EMBL" id="JBHLZP010000840">
    <property type="protein sequence ID" value="MFB9839879.1"/>
    <property type="molecule type" value="Genomic_DNA"/>
</dbReference>
<evidence type="ECO:0000313" key="1">
    <source>
        <dbReference type="EMBL" id="MFB9839879.1"/>
    </source>
</evidence>